<organism evidence="1 2">
    <name type="scientific">Bifidobacterium biavatii DSM 23969</name>
    <dbReference type="NCBI Taxonomy" id="1437608"/>
    <lineage>
        <taxon>Bacteria</taxon>
        <taxon>Bacillati</taxon>
        <taxon>Actinomycetota</taxon>
        <taxon>Actinomycetes</taxon>
        <taxon>Bifidobacteriales</taxon>
        <taxon>Bifidobacteriaceae</taxon>
        <taxon>Bifidobacterium</taxon>
    </lineage>
</organism>
<dbReference type="AlphaFoldDB" id="A0A087A2U3"/>
<proteinExistence type="predicted"/>
<reference evidence="1 2" key="1">
    <citation type="submission" date="2014-03" db="EMBL/GenBank/DDBJ databases">
        <title>Genomics of Bifidobacteria.</title>
        <authorList>
            <person name="Ventura M."/>
            <person name="Milani C."/>
            <person name="Lugli G.A."/>
        </authorList>
    </citation>
    <scope>NUCLEOTIDE SEQUENCE [LARGE SCALE GENOMIC DNA]</scope>
    <source>
        <strain evidence="1 2">DSM 23969</strain>
    </source>
</reference>
<protein>
    <submittedName>
        <fullName evidence="1">Uncharacterized protein</fullName>
    </submittedName>
</protein>
<evidence type="ECO:0000313" key="2">
    <source>
        <dbReference type="Proteomes" id="UP000029108"/>
    </source>
</evidence>
<dbReference type="EMBL" id="JGYN01000003">
    <property type="protein sequence ID" value="KFI53093.1"/>
    <property type="molecule type" value="Genomic_DNA"/>
</dbReference>
<sequence>MNNNGNHYDMHHTEPQYSGERQYDAYMFAEYGIEH</sequence>
<keyword evidence="2" id="KW-1185">Reference proteome</keyword>
<name>A0A087A2U3_9BIFI</name>
<dbReference type="Proteomes" id="UP000029108">
    <property type="component" value="Unassembled WGS sequence"/>
</dbReference>
<gene>
    <name evidence="1" type="ORF">BBIA_1069</name>
</gene>
<evidence type="ECO:0000313" key="1">
    <source>
        <dbReference type="EMBL" id="KFI53093.1"/>
    </source>
</evidence>
<accession>A0A087A2U3</accession>
<comment type="caution">
    <text evidence="1">The sequence shown here is derived from an EMBL/GenBank/DDBJ whole genome shotgun (WGS) entry which is preliminary data.</text>
</comment>